<dbReference type="InterPro" id="IPR052922">
    <property type="entry name" value="Cytidylate_Kinase-2"/>
</dbReference>
<dbReference type="PANTHER" id="PTHR37816">
    <property type="entry name" value="YALI0E33011P"/>
    <property type="match status" value="1"/>
</dbReference>
<sequence length="265" mass="30122">MAATNPTTTTPSPQNPTTPTTPPPPMNRIVIVGKSGVGKTTLSTTLTHHLSIPTIELDSLFWQPNWTHLATPEMRTAVANSTPPTGQWITDGNYTRYARDILWRRADTLIWLDYPLRIALWRVLKRTVKRVWRGEELWNGNKERTWNHVKGLVNGGWRDNLFVGCVRMHWNHRRNFPVWLAEEECLHLRVLRFRKPKDLEVWLRGLSVVEDGGDGENGGIKGNEAGGVGMEEIKKDGMNIKSVETNVKNDVAHIKESEPTKKSQP</sequence>
<dbReference type="PANTHER" id="PTHR37816:SF1">
    <property type="entry name" value="TOXIN"/>
    <property type="match status" value="1"/>
</dbReference>
<evidence type="ECO:0000256" key="1">
    <source>
        <dbReference type="SAM" id="MobiDB-lite"/>
    </source>
</evidence>
<keyword evidence="3" id="KW-1185">Reference proteome</keyword>
<feature type="compositionally biased region" description="Basic and acidic residues" evidence="1">
    <location>
        <begin position="250"/>
        <end position="265"/>
    </location>
</feature>
<name>A0A6A6U071_9PEZI</name>
<gene>
    <name evidence="2" type="ORF">BT63DRAFT_417877</name>
</gene>
<evidence type="ECO:0000313" key="3">
    <source>
        <dbReference type="Proteomes" id="UP000799302"/>
    </source>
</evidence>
<dbReference type="InterPro" id="IPR027417">
    <property type="entry name" value="P-loop_NTPase"/>
</dbReference>
<feature type="region of interest" description="Disordered" evidence="1">
    <location>
        <begin position="1"/>
        <end position="27"/>
    </location>
</feature>
<feature type="compositionally biased region" description="Low complexity" evidence="1">
    <location>
        <begin position="1"/>
        <end position="12"/>
    </location>
</feature>
<dbReference type="Gene3D" id="3.40.50.300">
    <property type="entry name" value="P-loop containing nucleotide triphosphate hydrolases"/>
    <property type="match status" value="1"/>
</dbReference>
<proteinExistence type="predicted"/>
<dbReference type="Proteomes" id="UP000799302">
    <property type="component" value="Unassembled WGS sequence"/>
</dbReference>
<dbReference type="OrthoDB" id="65590at2759"/>
<reference evidence="2" key="1">
    <citation type="journal article" date="2020" name="Stud. Mycol.">
        <title>101 Dothideomycetes genomes: a test case for predicting lifestyles and emergence of pathogens.</title>
        <authorList>
            <person name="Haridas S."/>
            <person name="Albert R."/>
            <person name="Binder M."/>
            <person name="Bloem J."/>
            <person name="Labutti K."/>
            <person name="Salamov A."/>
            <person name="Andreopoulos B."/>
            <person name="Baker S."/>
            <person name="Barry K."/>
            <person name="Bills G."/>
            <person name="Bluhm B."/>
            <person name="Cannon C."/>
            <person name="Castanera R."/>
            <person name="Culley D."/>
            <person name="Daum C."/>
            <person name="Ezra D."/>
            <person name="Gonzalez J."/>
            <person name="Henrissat B."/>
            <person name="Kuo A."/>
            <person name="Liang C."/>
            <person name="Lipzen A."/>
            <person name="Lutzoni F."/>
            <person name="Magnuson J."/>
            <person name="Mondo S."/>
            <person name="Nolan M."/>
            <person name="Ohm R."/>
            <person name="Pangilinan J."/>
            <person name="Park H.-J."/>
            <person name="Ramirez L."/>
            <person name="Alfaro M."/>
            <person name="Sun H."/>
            <person name="Tritt A."/>
            <person name="Yoshinaga Y."/>
            <person name="Zwiers L.-H."/>
            <person name="Turgeon B."/>
            <person name="Goodwin S."/>
            <person name="Spatafora J."/>
            <person name="Crous P."/>
            <person name="Grigoriev I."/>
        </authorList>
    </citation>
    <scope>NUCLEOTIDE SEQUENCE</scope>
    <source>
        <strain evidence="2">CBS 115976</strain>
    </source>
</reference>
<protein>
    <recommendedName>
        <fullName evidence="4">P-loop containing nucleoside triphosphate hydrolase protein</fullName>
    </recommendedName>
</protein>
<evidence type="ECO:0000313" key="2">
    <source>
        <dbReference type="EMBL" id="KAF2664518.1"/>
    </source>
</evidence>
<feature type="region of interest" description="Disordered" evidence="1">
    <location>
        <begin position="245"/>
        <end position="265"/>
    </location>
</feature>
<dbReference type="SUPFAM" id="SSF52540">
    <property type="entry name" value="P-loop containing nucleoside triphosphate hydrolases"/>
    <property type="match status" value="1"/>
</dbReference>
<accession>A0A6A6U071</accession>
<evidence type="ECO:0008006" key="4">
    <source>
        <dbReference type="Google" id="ProtNLM"/>
    </source>
</evidence>
<dbReference type="EMBL" id="MU004242">
    <property type="protein sequence ID" value="KAF2664518.1"/>
    <property type="molecule type" value="Genomic_DNA"/>
</dbReference>
<feature type="compositionally biased region" description="Pro residues" evidence="1">
    <location>
        <begin position="13"/>
        <end position="26"/>
    </location>
</feature>
<dbReference type="AlphaFoldDB" id="A0A6A6U071"/>
<organism evidence="2 3">
    <name type="scientific">Microthyrium microscopicum</name>
    <dbReference type="NCBI Taxonomy" id="703497"/>
    <lineage>
        <taxon>Eukaryota</taxon>
        <taxon>Fungi</taxon>
        <taxon>Dikarya</taxon>
        <taxon>Ascomycota</taxon>
        <taxon>Pezizomycotina</taxon>
        <taxon>Dothideomycetes</taxon>
        <taxon>Dothideomycetes incertae sedis</taxon>
        <taxon>Microthyriales</taxon>
        <taxon>Microthyriaceae</taxon>
        <taxon>Microthyrium</taxon>
    </lineage>
</organism>